<comment type="caution">
    <text evidence="3">The sequence shown here is derived from an EMBL/GenBank/DDBJ whole genome shotgun (WGS) entry which is preliminary data.</text>
</comment>
<dbReference type="RefSeq" id="WP_207086431.1">
    <property type="nucleotide sequence ID" value="NZ_JAFLQW010000046.1"/>
</dbReference>
<accession>A0ABS3FL75</accession>
<evidence type="ECO:0000313" key="3">
    <source>
        <dbReference type="EMBL" id="MBO0347854.1"/>
    </source>
</evidence>
<feature type="transmembrane region" description="Helical" evidence="1">
    <location>
        <begin position="286"/>
        <end position="312"/>
    </location>
</feature>
<dbReference type="PANTHER" id="PTHR43685">
    <property type="entry name" value="GLYCOSYLTRANSFERASE"/>
    <property type="match status" value="1"/>
</dbReference>
<dbReference type="EMBL" id="JAFLQW010000046">
    <property type="protein sequence ID" value="MBO0347854.1"/>
    <property type="molecule type" value="Genomic_DNA"/>
</dbReference>
<keyword evidence="4" id="KW-1185">Reference proteome</keyword>
<dbReference type="SUPFAM" id="SSF53448">
    <property type="entry name" value="Nucleotide-diphospho-sugar transferases"/>
    <property type="match status" value="1"/>
</dbReference>
<dbReference type="PANTHER" id="PTHR43685:SF3">
    <property type="entry name" value="SLR2126 PROTEIN"/>
    <property type="match status" value="1"/>
</dbReference>
<reference evidence="3 4" key="1">
    <citation type="submission" date="2021-03" db="EMBL/GenBank/DDBJ databases">
        <title>Metabolic Capacity of the Antarctic Cyanobacterium Phormidium pseudopriestleyi that Sustains Oxygenic Photosynthesis in the Presence of Hydrogen Sulfide.</title>
        <authorList>
            <person name="Lumian J.E."/>
            <person name="Jungblut A.D."/>
            <person name="Dillon M.L."/>
            <person name="Hawes I."/>
            <person name="Doran P.T."/>
            <person name="Mackey T.J."/>
            <person name="Dick G.J."/>
            <person name="Grettenberger C.L."/>
            <person name="Sumner D.Y."/>
        </authorList>
    </citation>
    <scope>NUCLEOTIDE SEQUENCE [LARGE SCALE GENOMIC DNA]</scope>
    <source>
        <strain evidence="3 4">FRX01</strain>
    </source>
</reference>
<keyword evidence="1" id="KW-0472">Membrane</keyword>
<dbReference type="Pfam" id="PF00535">
    <property type="entry name" value="Glycos_transf_2"/>
    <property type="match status" value="1"/>
</dbReference>
<organism evidence="3 4">
    <name type="scientific">Phormidium pseudopriestleyi FRX01</name>
    <dbReference type="NCBI Taxonomy" id="1759528"/>
    <lineage>
        <taxon>Bacteria</taxon>
        <taxon>Bacillati</taxon>
        <taxon>Cyanobacteriota</taxon>
        <taxon>Cyanophyceae</taxon>
        <taxon>Oscillatoriophycideae</taxon>
        <taxon>Oscillatoriales</taxon>
        <taxon>Oscillatoriaceae</taxon>
        <taxon>Phormidium</taxon>
    </lineage>
</organism>
<keyword evidence="1" id="KW-0812">Transmembrane</keyword>
<sequence length="328" mass="36927">MFPISLVIPVYNEAETIPALLKSIVDQTHQPDEIVFVDGGSTDNTISLLQNAIAQNSYIRLVEAGRATPGKGRNIGIAAASYEWIALTDAGICLEPSWLEQLVQAVEKNPKVTVVYGNYEPITNSYFESCAALVCPAPKQQRPGGWMRGPVIPSSLIRRDVWEAVGGFPDLRAAEDLIFMERIQEQGFSVGWAPTATVWWQLQPNLGAIFRKFVLYSKHNVWANRQQYWHYGIARQYLIALVCLILAFIHNLWWLAVPILGFLARVSKSIWLRRETRGVFGLLNPIQFFGVAVILVTIDMATFVGWIQALLIRFKQKNLSKNQSEVQL</sequence>
<dbReference type="InterPro" id="IPR001173">
    <property type="entry name" value="Glyco_trans_2-like"/>
</dbReference>
<protein>
    <submittedName>
        <fullName evidence="3">Glycosyltransferase</fullName>
    </submittedName>
</protein>
<evidence type="ECO:0000256" key="1">
    <source>
        <dbReference type="SAM" id="Phobius"/>
    </source>
</evidence>
<dbReference type="InterPro" id="IPR050834">
    <property type="entry name" value="Glycosyltransf_2"/>
</dbReference>
<feature type="domain" description="Glycosyltransferase 2-like" evidence="2">
    <location>
        <begin position="5"/>
        <end position="126"/>
    </location>
</feature>
<keyword evidence="1" id="KW-1133">Transmembrane helix</keyword>
<evidence type="ECO:0000313" key="4">
    <source>
        <dbReference type="Proteomes" id="UP000664844"/>
    </source>
</evidence>
<feature type="transmembrane region" description="Helical" evidence="1">
    <location>
        <begin position="237"/>
        <end position="266"/>
    </location>
</feature>
<dbReference type="Gene3D" id="3.90.550.10">
    <property type="entry name" value="Spore Coat Polysaccharide Biosynthesis Protein SpsA, Chain A"/>
    <property type="match status" value="1"/>
</dbReference>
<dbReference type="InterPro" id="IPR029044">
    <property type="entry name" value="Nucleotide-diphossugar_trans"/>
</dbReference>
<dbReference type="Proteomes" id="UP000664844">
    <property type="component" value="Unassembled WGS sequence"/>
</dbReference>
<evidence type="ECO:0000259" key="2">
    <source>
        <dbReference type="Pfam" id="PF00535"/>
    </source>
</evidence>
<gene>
    <name evidence="3" type="ORF">J0895_01765</name>
</gene>
<name>A0ABS3FL75_9CYAN</name>
<proteinExistence type="predicted"/>